<dbReference type="GO" id="GO:0016740">
    <property type="term" value="F:transferase activity"/>
    <property type="evidence" value="ECO:0007669"/>
    <property type="project" value="UniProtKB-KW"/>
</dbReference>
<feature type="domain" description="UPF0033" evidence="1">
    <location>
        <begin position="2"/>
        <end position="66"/>
    </location>
</feature>
<gene>
    <name evidence="2" type="primary">yedF</name>
    <name evidence="2" type="ORF">FL622_14585</name>
</gene>
<dbReference type="RefSeq" id="WP_092054211.1">
    <property type="nucleotide sequence ID" value="NZ_FOJJ01000005.1"/>
</dbReference>
<dbReference type="Pfam" id="PF01206">
    <property type="entry name" value="TusA"/>
    <property type="match status" value="1"/>
</dbReference>
<proteinExistence type="predicted"/>
<sequence>MKTLDCRLQKCPGPVVETRKQLLADPDEPLTVLVGDDTARQNVSRLALNLRCQVQATANEDGFALEITPGALPSAEAVVPAQGKTVVYVAADVMGAGDNDLGHILMKNFIFTLAELETPPDAILFVNGGVRLTTEGSDVIEPLEKLACNGADIASCGLCLEFFGLKDKLKVGRPTNMLDTVEQLTRAGRVVRP</sequence>
<keyword evidence="2" id="KW-0808">Transferase</keyword>
<dbReference type="InterPro" id="IPR036868">
    <property type="entry name" value="TusA-like_sf"/>
</dbReference>
<evidence type="ECO:0000313" key="3">
    <source>
        <dbReference type="Proteomes" id="UP000317155"/>
    </source>
</evidence>
<organism evidence="2 3">
    <name type="scientific">Trichloromonas acetexigens</name>
    <dbReference type="NCBI Taxonomy" id="38815"/>
    <lineage>
        <taxon>Bacteria</taxon>
        <taxon>Pseudomonadati</taxon>
        <taxon>Thermodesulfobacteriota</taxon>
        <taxon>Desulfuromonadia</taxon>
        <taxon>Desulfuromonadales</taxon>
        <taxon>Trichloromonadaceae</taxon>
        <taxon>Trichloromonas</taxon>
    </lineage>
</organism>
<dbReference type="Proteomes" id="UP000317155">
    <property type="component" value="Unassembled WGS sequence"/>
</dbReference>
<evidence type="ECO:0000313" key="2">
    <source>
        <dbReference type="EMBL" id="TRO78911.1"/>
    </source>
</evidence>
<dbReference type="AlphaFoldDB" id="A0A550J6Q5"/>
<dbReference type="OrthoDB" id="9801500at2"/>
<keyword evidence="3" id="KW-1185">Reference proteome</keyword>
<name>A0A550J6Q5_9BACT</name>
<comment type="caution">
    <text evidence="2">The sequence shown here is derived from an EMBL/GenBank/DDBJ whole genome shotgun (WGS) entry which is preliminary data.</text>
</comment>
<dbReference type="SUPFAM" id="SSF64307">
    <property type="entry name" value="SirA-like"/>
    <property type="match status" value="1"/>
</dbReference>
<dbReference type="InterPro" id="IPR001455">
    <property type="entry name" value="TusA-like"/>
</dbReference>
<evidence type="ECO:0000259" key="1">
    <source>
        <dbReference type="Pfam" id="PF01206"/>
    </source>
</evidence>
<dbReference type="Gene3D" id="3.30.110.40">
    <property type="entry name" value="TusA-like domain"/>
    <property type="match status" value="1"/>
</dbReference>
<reference evidence="2 3" key="1">
    <citation type="submission" date="2019-07" db="EMBL/GenBank/DDBJ databases">
        <title>Insights of Desulfuromonas acetexigens electromicrobiology.</title>
        <authorList>
            <person name="Katuri K."/>
            <person name="Sapireddy V."/>
            <person name="Shaw D.R."/>
            <person name="Saikaly P."/>
        </authorList>
    </citation>
    <scope>NUCLEOTIDE SEQUENCE [LARGE SCALE GENOMIC DNA]</scope>
    <source>
        <strain evidence="2 3">2873</strain>
    </source>
</reference>
<dbReference type="InterPro" id="IPR019870">
    <property type="entry name" value="Se_metab_YedF"/>
</dbReference>
<dbReference type="NCBIfam" id="TIGR03527">
    <property type="entry name" value="selenium_YedF"/>
    <property type="match status" value="1"/>
</dbReference>
<dbReference type="InterPro" id="IPR027396">
    <property type="entry name" value="DsrEFH-like"/>
</dbReference>
<accession>A0A550J6Q5</accession>
<dbReference type="EMBL" id="VJVV01000013">
    <property type="protein sequence ID" value="TRO78911.1"/>
    <property type="molecule type" value="Genomic_DNA"/>
</dbReference>
<dbReference type="SUPFAM" id="SSF75169">
    <property type="entry name" value="DsrEFH-like"/>
    <property type="match status" value="1"/>
</dbReference>
<protein>
    <submittedName>
        <fullName evidence="2">Sulfurtransferase-like selenium metabolism protein YedF</fullName>
    </submittedName>
</protein>